<gene>
    <name evidence="2" type="ORF">B0T16DRAFT_459651</name>
</gene>
<evidence type="ECO:0000313" key="3">
    <source>
        <dbReference type="Proteomes" id="UP001174936"/>
    </source>
</evidence>
<feature type="region of interest" description="Disordered" evidence="1">
    <location>
        <begin position="1"/>
        <end position="139"/>
    </location>
</feature>
<dbReference type="EMBL" id="JAULSV010000005">
    <property type="protein sequence ID" value="KAK0643514.1"/>
    <property type="molecule type" value="Genomic_DNA"/>
</dbReference>
<comment type="caution">
    <text evidence="2">The sequence shown here is derived from an EMBL/GenBank/DDBJ whole genome shotgun (WGS) entry which is preliminary data.</text>
</comment>
<organism evidence="2 3">
    <name type="scientific">Cercophora newfieldiana</name>
    <dbReference type="NCBI Taxonomy" id="92897"/>
    <lineage>
        <taxon>Eukaryota</taxon>
        <taxon>Fungi</taxon>
        <taxon>Dikarya</taxon>
        <taxon>Ascomycota</taxon>
        <taxon>Pezizomycotina</taxon>
        <taxon>Sordariomycetes</taxon>
        <taxon>Sordariomycetidae</taxon>
        <taxon>Sordariales</taxon>
        <taxon>Lasiosphaeriaceae</taxon>
        <taxon>Cercophora</taxon>
    </lineage>
</organism>
<sequence length="199" mass="21474">MASKTASTDIASQVSKLSLETTSASAGARSPKTQKTKKAPAVADSWEDEDVSSSSEAGSDKEEGDFASDDERDQARKPSRSPGQAGTAAPPPTPMSPTYGSKHPFPASSSGGDSFDLPYGTDVGGAGVPEKKRPEKTDAVARRMIASALGVKVPRMTEEQKKYDQAMREKERRRREEERALQKKKEEEALKAKQAVWED</sequence>
<dbReference type="Proteomes" id="UP001174936">
    <property type="component" value="Unassembled WGS sequence"/>
</dbReference>
<proteinExistence type="predicted"/>
<feature type="compositionally biased region" description="Basic and acidic residues" evidence="1">
    <location>
        <begin position="155"/>
        <end position="191"/>
    </location>
</feature>
<protein>
    <submittedName>
        <fullName evidence="2">Uncharacterized protein</fullName>
    </submittedName>
</protein>
<feature type="region of interest" description="Disordered" evidence="1">
    <location>
        <begin position="151"/>
        <end position="199"/>
    </location>
</feature>
<name>A0AA39Y043_9PEZI</name>
<feature type="compositionally biased region" description="Acidic residues" evidence="1">
    <location>
        <begin position="62"/>
        <end position="72"/>
    </location>
</feature>
<evidence type="ECO:0000313" key="2">
    <source>
        <dbReference type="EMBL" id="KAK0643514.1"/>
    </source>
</evidence>
<accession>A0AA39Y043</accession>
<dbReference type="AlphaFoldDB" id="A0AA39Y043"/>
<feature type="compositionally biased region" description="Polar residues" evidence="1">
    <location>
        <begin position="1"/>
        <end position="25"/>
    </location>
</feature>
<evidence type="ECO:0000256" key="1">
    <source>
        <dbReference type="SAM" id="MobiDB-lite"/>
    </source>
</evidence>
<reference evidence="2" key="1">
    <citation type="submission" date="2023-06" db="EMBL/GenBank/DDBJ databases">
        <title>Genome-scale phylogeny and comparative genomics of the fungal order Sordariales.</title>
        <authorList>
            <consortium name="Lawrence Berkeley National Laboratory"/>
            <person name="Hensen N."/>
            <person name="Bonometti L."/>
            <person name="Westerberg I."/>
            <person name="Brannstrom I.O."/>
            <person name="Guillou S."/>
            <person name="Cros-Aarteil S."/>
            <person name="Calhoun S."/>
            <person name="Haridas S."/>
            <person name="Kuo A."/>
            <person name="Mondo S."/>
            <person name="Pangilinan J."/>
            <person name="Riley R."/>
            <person name="Labutti K."/>
            <person name="Andreopoulos B."/>
            <person name="Lipzen A."/>
            <person name="Chen C."/>
            <person name="Yanf M."/>
            <person name="Daum C."/>
            <person name="Ng V."/>
            <person name="Clum A."/>
            <person name="Steindorff A."/>
            <person name="Ohm R."/>
            <person name="Martin F."/>
            <person name="Silar P."/>
            <person name="Natvig D."/>
            <person name="Lalanne C."/>
            <person name="Gautier V."/>
            <person name="Ament-Velasquez S.L."/>
            <person name="Kruys A."/>
            <person name="Hutchinson M.I."/>
            <person name="Powell A.J."/>
            <person name="Barry K."/>
            <person name="Miller A.N."/>
            <person name="Grigoriev I.V."/>
            <person name="Debuchy R."/>
            <person name="Gladieux P."/>
            <person name="Thoren M.H."/>
            <person name="Johannesson H."/>
        </authorList>
    </citation>
    <scope>NUCLEOTIDE SEQUENCE</scope>
    <source>
        <strain evidence="2">SMH2532-1</strain>
    </source>
</reference>
<feature type="compositionally biased region" description="Basic and acidic residues" evidence="1">
    <location>
        <begin position="129"/>
        <end position="139"/>
    </location>
</feature>
<keyword evidence="3" id="KW-1185">Reference proteome</keyword>